<evidence type="ECO:0000313" key="6">
    <source>
        <dbReference type="Proteomes" id="UP001303222"/>
    </source>
</evidence>
<dbReference type="Pfam" id="PF02298">
    <property type="entry name" value="Cu_bind_like"/>
    <property type="match status" value="1"/>
</dbReference>
<dbReference type="SUPFAM" id="SSF49503">
    <property type="entry name" value="Cupredoxins"/>
    <property type="match status" value="1"/>
</dbReference>
<dbReference type="InterPro" id="IPR052953">
    <property type="entry name" value="Ser-rich/MCO-related"/>
</dbReference>
<keyword evidence="2" id="KW-0812">Transmembrane</keyword>
<dbReference type="AlphaFoldDB" id="A0AAN6P143"/>
<feature type="signal peptide" evidence="3">
    <location>
        <begin position="1"/>
        <end position="21"/>
    </location>
</feature>
<protein>
    <submittedName>
        <fullName evidence="5">Cupredoxin</fullName>
    </submittedName>
</protein>
<name>A0AAN6P143_9PEZI</name>
<keyword evidence="2" id="KW-0472">Membrane</keyword>
<dbReference type="InterPro" id="IPR008972">
    <property type="entry name" value="Cupredoxin"/>
</dbReference>
<reference evidence="5" key="2">
    <citation type="submission" date="2023-06" db="EMBL/GenBank/DDBJ databases">
        <authorList>
            <consortium name="Lawrence Berkeley National Laboratory"/>
            <person name="Mondo S.J."/>
            <person name="Hensen N."/>
            <person name="Bonometti L."/>
            <person name="Westerberg I."/>
            <person name="Brannstrom I.O."/>
            <person name="Guillou S."/>
            <person name="Cros-Aarteil S."/>
            <person name="Calhoun S."/>
            <person name="Haridas S."/>
            <person name="Kuo A."/>
            <person name="Pangilinan J."/>
            <person name="Riley R."/>
            <person name="Labutti K."/>
            <person name="Andreopoulos B."/>
            <person name="Lipzen A."/>
            <person name="Chen C."/>
            <person name="Yanf M."/>
            <person name="Daum C."/>
            <person name="Ng V."/>
            <person name="Clum A."/>
            <person name="Steindorff A."/>
            <person name="Ohm R."/>
            <person name="Martin F."/>
            <person name="Silar P."/>
            <person name="Natvig D."/>
            <person name="Lalanne C."/>
            <person name="Gautier V."/>
            <person name="Ament-Velasquez S.L."/>
            <person name="Kruys A."/>
            <person name="Hutchinson M.I."/>
            <person name="Powell A.J."/>
            <person name="Barry K."/>
            <person name="Miller A.N."/>
            <person name="Grigoriev I.V."/>
            <person name="Debuchy R."/>
            <person name="Gladieux P."/>
            <person name="Thoren M.H."/>
            <person name="Johannesson H."/>
        </authorList>
    </citation>
    <scope>NUCLEOTIDE SEQUENCE</scope>
    <source>
        <strain evidence="5">CBS 626.80</strain>
    </source>
</reference>
<evidence type="ECO:0000259" key="4">
    <source>
        <dbReference type="Pfam" id="PF02298"/>
    </source>
</evidence>
<evidence type="ECO:0000256" key="1">
    <source>
        <dbReference type="SAM" id="MobiDB-lite"/>
    </source>
</evidence>
<keyword evidence="2" id="KW-1133">Transmembrane helix</keyword>
<evidence type="ECO:0000256" key="3">
    <source>
        <dbReference type="SAM" id="SignalP"/>
    </source>
</evidence>
<accession>A0AAN6P143</accession>
<dbReference type="GO" id="GO:0009055">
    <property type="term" value="F:electron transfer activity"/>
    <property type="evidence" value="ECO:0007669"/>
    <property type="project" value="InterPro"/>
</dbReference>
<keyword evidence="3" id="KW-0732">Signal</keyword>
<reference evidence="5" key="1">
    <citation type="journal article" date="2023" name="Mol. Phylogenet. Evol.">
        <title>Genome-scale phylogeny and comparative genomics of the fungal order Sordariales.</title>
        <authorList>
            <person name="Hensen N."/>
            <person name="Bonometti L."/>
            <person name="Westerberg I."/>
            <person name="Brannstrom I.O."/>
            <person name="Guillou S."/>
            <person name="Cros-Aarteil S."/>
            <person name="Calhoun S."/>
            <person name="Haridas S."/>
            <person name="Kuo A."/>
            <person name="Mondo S."/>
            <person name="Pangilinan J."/>
            <person name="Riley R."/>
            <person name="LaButti K."/>
            <person name="Andreopoulos B."/>
            <person name="Lipzen A."/>
            <person name="Chen C."/>
            <person name="Yan M."/>
            <person name="Daum C."/>
            <person name="Ng V."/>
            <person name="Clum A."/>
            <person name="Steindorff A."/>
            <person name="Ohm R.A."/>
            <person name="Martin F."/>
            <person name="Silar P."/>
            <person name="Natvig D.O."/>
            <person name="Lalanne C."/>
            <person name="Gautier V."/>
            <person name="Ament-Velasquez S.L."/>
            <person name="Kruys A."/>
            <person name="Hutchinson M.I."/>
            <person name="Powell A.J."/>
            <person name="Barry K."/>
            <person name="Miller A.N."/>
            <person name="Grigoriev I.V."/>
            <person name="Debuchy R."/>
            <person name="Gladieux P."/>
            <person name="Hiltunen Thoren M."/>
            <person name="Johannesson H."/>
        </authorList>
    </citation>
    <scope>NUCLEOTIDE SEQUENCE</scope>
    <source>
        <strain evidence="5">CBS 626.80</strain>
    </source>
</reference>
<dbReference type="EMBL" id="MU859072">
    <property type="protein sequence ID" value="KAK3955780.1"/>
    <property type="molecule type" value="Genomic_DNA"/>
</dbReference>
<proteinExistence type="predicted"/>
<organism evidence="5 6">
    <name type="scientific">Pseudoneurospora amorphoporcata</name>
    <dbReference type="NCBI Taxonomy" id="241081"/>
    <lineage>
        <taxon>Eukaryota</taxon>
        <taxon>Fungi</taxon>
        <taxon>Dikarya</taxon>
        <taxon>Ascomycota</taxon>
        <taxon>Pezizomycotina</taxon>
        <taxon>Sordariomycetes</taxon>
        <taxon>Sordariomycetidae</taxon>
        <taxon>Sordariales</taxon>
        <taxon>Sordariaceae</taxon>
        <taxon>Pseudoneurospora</taxon>
    </lineage>
</organism>
<feature type="domain" description="Phytocyanin" evidence="4">
    <location>
        <begin position="42"/>
        <end position="118"/>
    </location>
</feature>
<dbReference type="InterPro" id="IPR003245">
    <property type="entry name" value="Phytocyanin_dom"/>
</dbReference>
<evidence type="ECO:0000313" key="5">
    <source>
        <dbReference type="EMBL" id="KAK3955780.1"/>
    </source>
</evidence>
<comment type="caution">
    <text evidence="5">The sequence shown here is derived from an EMBL/GenBank/DDBJ whole genome shotgun (WGS) entry which is preliminary data.</text>
</comment>
<dbReference type="CDD" id="cd00920">
    <property type="entry name" value="Cupredoxin"/>
    <property type="match status" value="1"/>
</dbReference>
<dbReference type="PANTHER" id="PTHR34883">
    <property type="entry name" value="SERINE-RICH PROTEIN, PUTATIVE-RELATED-RELATED"/>
    <property type="match status" value="1"/>
</dbReference>
<feature type="chain" id="PRO_5043029404" evidence="3">
    <location>
        <begin position="22"/>
        <end position="225"/>
    </location>
</feature>
<dbReference type="Gene3D" id="2.60.40.420">
    <property type="entry name" value="Cupredoxins - blue copper proteins"/>
    <property type="match status" value="1"/>
</dbReference>
<dbReference type="PANTHER" id="PTHR34883:SF20">
    <property type="entry name" value="PHYTOCYANIN DOMAIN-CONTAINING PROTEIN"/>
    <property type="match status" value="1"/>
</dbReference>
<feature type="transmembrane region" description="Helical" evidence="2">
    <location>
        <begin position="203"/>
        <end position="224"/>
    </location>
</feature>
<evidence type="ECO:0000256" key="2">
    <source>
        <dbReference type="SAM" id="Phobius"/>
    </source>
</evidence>
<keyword evidence="6" id="KW-1185">Reference proteome</keyword>
<gene>
    <name evidence="5" type="ORF">QBC32DRAFT_229102</name>
</gene>
<dbReference type="Proteomes" id="UP001303222">
    <property type="component" value="Unassembled WGS sequence"/>
</dbReference>
<feature type="region of interest" description="Disordered" evidence="1">
    <location>
        <begin position="184"/>
        <end position="204"/>
    </location>
</feature>
<sequence length="225" mass="22288">MPSLSNILLAATLALSSVVSAKTIPVKVGESGLTFDPENIKADVGDVLEFWFYAKNHSIVTSTAAKPCEPKTENGFFSGFFPVAQTGVASENVFRVTVNSTTPLWFYCSQGKHCQAGMVGAVNAKSTDDFDKFKTAAKSASSNVTPAGGVFGGSVAKASSSDSGSSSGGSSSTTLVAVPSGTASGTASGASSTATSTTSGSPVSGAGAVGVSFGVLVAALGFVLA</sequence>